<dbReference type="Proteomes" id="UP000886339">
    <property type="component" value="Unassembled WGS sequence"/>
</dbReference>
<evidence type="ECO:0000313" key="1">
    <source>
        <dbReference type="EMBL" id="HEC06802.1"/>
    </source>
</evidence>
<accession>A0A831RVI6</accession>
<reference evidence="1" key="1">
    <citation type="journal article" date="2020" name="mSystems">
        <title>Genome- and Community-Level Interaction Insights into Carbon Utilization and Element Cycling Functions of Hydrothermarchaeota in Hydrothermal Sediment.</title>
        <authorList>
            <person name="Zhou Z."/>
            <person name="Liu Y."/>
            <person name="Xu W."/>
            <person name="Pan J."/>
            <person name="Luo Z.H."/>
            <person name="Li M."/>
        </authorList>
    </citation>
    <scope>NUCLEOTIDE SEQUENCE [LARGE SCALE GENOMIC DNA]</scope>
    <source>
        <strain evidence="1">HyVt-458</strain>
    </source>
</reference>
<dbReference type="SUPFAM" id="SSF82171">
    <property type="entry name" value="DPP6 N-terminal domain-like"/>
    <property type="match status" value="1"/>
</dbReference>
<dbReference type="AlphaFoldDB" id="A0A831RVI6"/>
<dbReference type="Gene3D" id="2.120.10.30">
    <property type="entry name" value="TolB, C-terminal domain"/>
    <property type="match status" value="1"/>
</dbReference>
<dbReference type="EMBL" id="DRLF01000285">
    <property type="protein sequence ID" value="HEC06802.1"/>
    <property type="molecule type" value="Genomic_DNA"/>
</dbReference>
<protein>
    <submittedName>
        <fullName evidence="1">Uncharacterized protein</fullName>
    </submittedName>
</protein>
<comment type="caution">
    <text evidence="1">The sequence shown here is derived from an EMBL/GenBank/DDBJ whole genome shotgun (WGS) entry which is preliminary data.</text>
</comment>
<gene>
    <name evidence="1" type="ORF">ENJ12_08120</name>
</gene>
<name>A0A831RVI6_9GAMM</name>
<organism evidence="1">
    <name type="scientific">Thiolapillus brandeum</name>
    <dbReference type="NCBI Taxonomy" id="1076588"/>
    <lineage>
        <taxon>Bacteria</taxon>
        <taxon>Pseudomonadati</taxon>
        <taxon>Pseudomonadota</taxon>
        <taxon>Gammaproteobacteria</taxon>
        <taxon>Chromatiales</taxon>
        <taxon>Sedimenticolaceae</taxon>
        <taxon>Thiolapillus</taxon>
    </lineage>
</organism>
<sequence length="576" mass="61774">MFANPLFHSAGFHHIFNGTDYRGPGEHLANTRSAFSGDGKVVVLLELGAGTRGIFIHDFDSQGQAQEVTILSEIGGIILNPGLVSNGDGSRVFFVAGTADDNDNINLFCMLNGKTGSISILRRYDRAAVEDPVHMATDAAGNYLYFNESDNGDQGDLWRIDVNNLNPFAPPERVVEAYTIPHPSGNLGRFVGEFDVSDDGSVIVFFVDGNVEADGSLISRYDRELFVKTVAGIDNLTHDDQNAKTGVRISGDGSTIIYRGNNDHKDAWMITTPDAGVNAAQRIDETHHSCGPRPVITRDGRQFFARSARDGFGSCDAYLINTDGSGRRMVDPSPATGVAARTSEFGLSADGSRVLFGYTEGQGSSILGGQMYTGVLYADEPHVNLWPDEVPEITYVDYPSPLATRLDQDFPPFKVQIGVSDPKNTAAVSVKDSLYFATAYPDPVGSIFRLMFSPVEQSTGVWSIDGRPATNWASLPNKLDPEIARFSVLNPDGDVAYADVILQAAEPDCSGDGDQRLVPAVMVMGKDVSCITGGAIAVDPGVTVRDGVMLYLSGAGVGFSWDFRVTAGGRLGIVVQ</sequence>
<proteinExistence type="predicted"/>
<dbReference type="InterPro" id="IPR011042">
    <property type="entry name" value="6-blade_b-propeller_TolB-like"/>
</dbReference>